<dbReference type="Pfam" id="PF07521">
    <property type="entry name" value="RMMBL"/>
    <property type="match status" value="1"/>
</dbReference>
<evidence type="ECO:0000256" key="5">
    <source>
        <dbReference type="ARBA" id="ARBA00022722"/>
    </source>
</evidence>
<dbReference type="InterPro" id="IPR022712">
    <property type="entry name" value="Beta_Casp"/>
</dbReference>
<feature type="domain" description="Metallo-beta-lactamase" evidence="11">
    <location>
        <begin position="15"/>
        <end position="201"/>
    </location>
</feature>
<keyword evidence="7" id="KW-0539">Nucleus</keyword>
<keyword evidence="6" id="KW-0378">Hydrolase</keyword>
<dbReference type="GO" id="GO:0004534">
    <property type="term" value="F:5'-3' RNA exonuclease activity"/>
    <property type="evidence" value="ECO:0007669"/>
    <property type="project" value="TreeGrafter"/>
</dbReference>
<evidence type="ECO:0000256" key="6">
    <source>
        <dbReference type="ARBA" id="ARBA00022801"/>
    </source>
</evidence>
<evidence type="ECO:0000256" key="2">
    <source>
        <dbReference type="ARBA" id="ARBA00010624"/>
    </source>
</evidence>
<accession>A0A1Y1S9D3</accession>
<keyword evidence="14" id="KW-1185">Reference proteome</keyword>
<dbReference type="SMART" id="SM01027">
    <property type="entry name" value="Beta-Casp"/>
    <property type="match status" value="1"/>
</dbReference>
<dbReference type="GO" id="GO:0006369">
    <property type="term" value="P:termination of RNA polymerase II transcription"/>
    <property type="evidence" value="ECO:0007669"/>
    <property type="project" value="EnsemblFungi"/>
</dbReference>
<evidence type="ECO:0000313" key="13">
    <source>
        <dbReference type="EMBL" id="ORD95079.1"/>
    </source>
</evidence>
<dbReference type="SMART" id="SM00849">
    <property type="entry name" value="Lactamase_B"/>
    <property type="match status" value="1"/>
</dbReference>
<dbReference type="GO" id="GO:0005847">
    <property type="term" value="C:mRNA cleavage and polyadenylation specificity factor complex"/>
    <property type="evidence" value="ECO:0007669"/>
    <property type="project" value="EnsemblFungi"/>
</dbReference>
<dbReference type="FunFam" id="3.40.50.10890:FF:000001">
    <property type="entry name" value="Cleavage and polyadenylation specificity factor subunit 3"/>
    <property type="match status" value="1"/>
</dbReference>
<name>A0A1Y1S9D3_9MICR</name>
<evidence type="ECO:0000313" key="14">
    <source>
        <dbReference type="Proteomes" id="UP000192639"/>
    </source>
</evidence>
<dbReference type="InterPro" id="IPR050698">
    <property type="entry name" value="MBL"/>
</dbReference>
<keyword evidence="5" id="KW-0540">Nuclease</keyword>
<dbReference type="InterPro" id="IPR021718">
    <property type="entry name" value="CPSF73-100_C"/>
</dbReference>
<keyword evidence="4" id="KW-0507">mRNA processing</keyword>
<dbReference type="Gene3D" id="3.60.15.10">
    <property type="entry name" value="Ribonuclease Z/Hydroxyacylglutathione hydrolase-like"/>
    <property type="match status" value="1"/>
</dbReference>
<dbReference type="GO" id="GO:0004521">
    <property type="term" value="F:RNA endonuclease activity"/>
    <property type="evidence" value="ECO:0007669"/>
    <property type="project" value="EnsemblFungi"/>
</dbReference>
<evidence type="ECO:0000256" key="1">
    <source>
        <dbReference type="ARBA" id="ARBA00004123"/>
    </source>
</evidence>
<organism evidence="13 14">
    <name type="scientific">Enterospora canceri</name>
    <dbReference type="NCBI Taxonomy" id="1081671"/>
    <lineage>
        <taxon>Eukaryota</taxon>
        <taxon>Fungi</taxon>
        <taxon>Fungi incertae sedis</taxon>
        <taxon>Microsporidia</taxon>
        <taxon>Enterocytozoonidae</taxon>
        <taxon>Enterospora</taxon>
    </lineage>
</organism>
<dbReference type="InterPro" id="IPR001279">
    <property type="entry name" value="Metallo-B-lactamas"/>
</dbReference>
<dbReference type="InterPro" id="IPR036866">
    <property type="entry name" value="RibonucZ/Hydroxyglut_hydro"/>
</dbReference>
<evidence type="ECO:0000256" key="10">
    <source>
        <dbReference type="ARBA" id="ARBA00075008"/>
    </source>
</evidence>
<evidence type="ECO:0000256" key="3">
    <source>
        <dbReference type="ARBA" id="ARBA00018311"/>
    </source>
</evidence>
<dbReference type="Pfam" id="PF11718">
    <property type="entry name" value="CPSF73-100_C"/>
    <property type="match status" value="1"/>
</dbReference>
<dbReference type="VEuPathDB" id="MicrosporidiaDB:ECANGB1_2437"/>
<comment type="subcellular location">
    <subcellularLocation>
        <location evidence="1">Nucleus</location>
    </subcellularLocation>
</comment>
<feature type="domain" description="Beta-Casp" evidence="12">
    <location>
        <begin position="213"/>
        <end position="334"/>
    </location>
</feature>
<dbReference type="SUPFAM" id="SSF56281">
    <property type="entry name" value="Metallo-hydrolase/oxidoreductase"/>
    <property type="match status" value="1"/>
</dbReference>
<dbReference type="GO" id="GO:0006398">
    <property type="term" value="P:mRNA 3'-end processing by stem-loop binding and cleavage"/>
    <property type="evidence" value="ECO:0007669"/>
    <property type="project" value="TreeGrafter"/>
</dbReference>
<dbReference type="EMBL" id="LWDP01000003">
    <property type="protein sequence ID" value="ORD95079.1"/>
    <property type="molecule type" value="Genomic_DNA"/>
</dbReference>
<evidence type="ECO:0000256" key="8">
    <source>
        <dbReference type="ARBA" id="ARBA00032592"/>
    </source>
</evidence>
<dbReference type="GO" id="GO:0034247">
    <property type="term" value="P:snoRNA splicing"/>
    <property type="evidence" value="ECO:0007669"/>
    <property type="project" value="EnsemblFungi"/>
</dbReference>
<dbReference type="GO" id="GO:0031126">
    <property type="term" value="P:sno(s)RNA 3'-end processing"/>
    <property type="evidence" value="ECO:0007669"/>
    <property type="project" value="EnsemblFungi"/>
</dbReference>
<sequence length="612" mass="69524">MQFLMDCGVHPAHTGVSSLPFLDLVNLEEIDAVFITHFHLDHAAALPFLTEKTNFRGKVFMTHPTKAILRWLLNDYIRIINSNSDEDFYTEKDLENCYNKITPIDYHQVIEVLEGVKMTAFNAGHVLGAAMFMLEIEQTKLLYTGDFSKEDDRHLKSAESPGCKMDILVTESTYGTQCHLPRVEREARFIKVVTDVVERGGKCLLPVFALGRAQELLLILDEHWEEHPRLKKIPIFYASALAKKCMGIYQTYINMMNERMQRLSLTRNPFEFKNVENIKDARAVRDGGSCVIMASPGMLQSGVSRDLFERWCGDSKNGVIIAGYSVDGTLAKEILKEPKEIESQRGQMLKLNMTVEYISFSAHVDYTQNAEFIYDCMPNHLFFVHGEATEMMRLKNSIQAKNEKDGIEMELYTLRNGEEAGVPVLVRNDCRVHTAKTEFDGLIVKTGKDVDVYELDDAIGNEFMAVTLTQRQKIPFNSTFDLVRSILINDFDAVEENGKFQIENVLVFSDKDEVVIEWENDYCSDIVAMALFKALDDLGDTSKSIRLLKMQEKEALINALKGYFVDVKEKNKKIIVDGIVEIKNGIASGKEAEKVEQVQGICNKIQALYHAH</sequence>
<gene>
    <name evidence="13" type="ORF">ECANGB1_2437</name>
</gene>
<evidence type="ECO:0000259" key="12">
    <source>
        <dbReference type="SMART" id="SM01027"/>
    </source>
</evidence>
<reference evidence="13 14" key="1">
    <citation type="journal article" date="2017" name="Environ. Microbiol.">
        <title>Decay of the glycolytic pathway and adaptation to intranuclear parasitism within Enterocytozoonidae microsporidia.</title>
        <authorList>
            <person name="Wiredu Boakye D."/>
            <person name="Jaroenlak P."/>
            <person name="Prachumwat A."/>
            <person name="Williams T.A."/>
            <person name="Bateman K.S."/>
            <person name="Itsathitphaisarn O."/>
            <person name="Sritunyalucksana K."/>
            <person name="Paszkiewicz K.H."/>
            <person name="Moore K.A."/>
            <person name="Stentiford G.D."/>
            <person name="Williams B.A."/>
        </authorList>
    </citation>
    <scope>NUCLEOTIDE SEQUENCE [LARGE SCALE GENOMIC DNA]</scope>
    <source>
        <strain evidence="13 14">GB1</strain>
    </source>
</reference>
<dbReference type="GO" id="GO:0003723">
    <property type="term" value="F:RNA binding"/>
    <property type="evidence" value="ECO:0007669"/>
    <property type="project" value="TreeGrafter"/>
</dbReference>
<proteinExistence type="inferred from homology"/>
<dbReference type="Proteomes" id="UP000192639">
    <property type="component" value="Unassembled WGS sequence"/>
</dbReference>
<dbReference type="OrthoDB" id="10249535at2759"/>
<comment type="caution">
    <text evidence="13">The sequence shown here is derived from an EMBL/GenBank/DDBJ whole genome shotgun (WGS) entry which is preliminary data.</text>
</comment>
<dbReference type="Pfam" id="PF16661">
    <property type="entry name" value="Lactamase_B_6"/>
    <property type="match status" value="1"/>
</dbReference>
<dbReference type="InterPro" id="IPR011108">
    <property type="entry name" value="RMMBL"/>
</dbReference>
<evidence type="ECO:0000256" key="7">
    <source>
        <dbReference type="ARBA" id="ARBA00023242"/>
    </source>
</evidence>
<dbReference type="AlphaFoldDB" id="A0A1Y1S9D3"/>
<dbReference type="Pfam" id="PF10996">
    <property type="entry name" value="Beta-Casp"/>
    <property type="match status" value="1"/>
</dbReference>
<evidence type="ECO:0000259" key="11">
    <source>
        <dbReference type="SMART" id="SM00849"/>
    </source>
</evidence>
<dbReference type="PANTHER" id="PTHR11203">
    <property type="entry name" value="CLEAVAGE AND POLYADENYLATION SPECIFICITY FACTOR FAMILY MEMBER"/>
    <property type="match status" value="1"/>
</dbReference>
<evidence type="ECO:0000256" key="4">
    <source>
        <dbReference type="ARBA" id="ARBA00022664"/>
    </source>
</evidence>
<evidence type="ECO:0000256" key="9">
    <source>
        <dbReference type="ARBA" id="ARBA00069466"/>
    </source>
</evidence>
<comment type="similarity">
    <text evidence="2">Belongs to the metallo-beta-lactamase superfamily. RNA-metabolizing metallo-beta-lactamase-like family. CPSF2/YSH1 subfamily.</text>
</comment>
<dbReference type="Gene3D" id="3.40.50.10890">
    <property type="match status" value="1"/>
</dbReference>
<protein>
    <recommendedName>
        <fullName evidence="3">Endoribonuclease YSH1</fullName>
    </recommendedName>
    <alternativeName>
        <fullName evidence="9">Endoribonuclease ysh1</fullName>
    </alternativeName>
    <alternativeName>
        <fullName evidence="8 10">mRNA 3'-end-processing protein YSH1</fullName>
    </alternativeName>
</protein>
<dbReference type="PANTHER" id="PTHR11203:SF11">
    <property type="entry name" value="CLEAVAGE AND POLYADENYLATION SPECIFICITY FACTOR SUBUNIT 3"/>
    <property type="match status" value="1"/>
</dbReference>